<dbReference type="Gene3D" id="3.30.40.10">
    <property type="entry name" value="Zinc/RING finger domain, C3HC4 (zinc finger)"/>
    <property type="match status" value="1"/>
</dbReference>
<dbReference type="AlphaFoldDB" id="A0A0W4ZQ32"/>
<dbReference type="GO" id="GO:0070985">
    <property type="term" value="C:transcription factor TFIIK complex"/>
    <property type="evidence" value="ECO:0007669"/>
    <property type="project" value="EnsemblFungi"/>
</dbReference>
<proteinExistence type="predicted"/>
<keyword evidence="12" id="KW-0418">Kinase</keyword>
<dbReference type="InterPro" id="IPR017907">
    <property type="entry name" value="Znf_RING_CS"/>
</dbReference>
<dbReference type="PANTHER" id="PTHR12683">
    <property type="entry name" value="CDK-ACTIVATING KINASE ASSEMBLY FACTOR MAT1"/>
    <property type="match status" value="1"/>
</dbReference>
<feature type="domain" description="RING-type" evidence="11">
    <location>
        <begin position="17"/>
        <end position="61"/>
    </location>
</feature>
<evidence type="ECO:0000256" key="2">
    <source>
        <dbReference type="ARBA" id="ARBA00022257"/>
    </source>
</evidence>
<evidence type="ECO:0000256" key="3">
    <source>
        <dbReference type="ARBA" id="ARBA00022723"/>
    </source>
</evidence>
<keyword evidence="13" id="KW-1185">Reference proteome</keyword>
<evidence type="ECO:0000256" key="4">
    <source>
        <dbReference type="ARBA" id="ARBA00022771"/>
    </source>
</evidence>
<evidence type="ECO:0000256" key="1">
    <source>
        <dbReference type="ARBA" id="ARBA00004123"/>
    </source>
</evidence>
<keyword evidence="4 9" id="KW-0863">Zinc-finger</keyword>
<dbReference type="eggNOG" id="KOG3800">
    <property type="taxonomic scope" value="Eukaryota"/>
</dbReference>
<dbReference type="PROSITE" id="PS50089">
    <property type="entry name" value="ZF_RING_2"/>
    <property type="match status" value="1"/>
</dbReference>
<dbReference type="PANTHER" id="PTHR12683:SF13">
    <property type="entry name" value="CDK-ACTIVATING KINASE ASSEMBLY FACTOR MAT1"/>
    <property type="match status" value="1"/>
</dbReference>
<evidence type="ECO:0000256" key="7">
    <source>
        <dbReference type="ARBA" id="ARBA00029873"/>
    </source>
</evidence>
<dbReference type="GeneID" id="28940288"/>
<dbReference type="GO" id="GO:0008270">
    <property type="term" value="F:zinc ion binding"/>
    <property type="evidence" value="ECO:0007669"/>
    <property type="project" value="UniProtKB-KW"/>
</dbReference>
<dbReference type="SUPFAM" id="SSF57850">
    <property type="entry name" value="RING/U-box"/>
    <property type="match status" value="1"/>
</dbReference>
<dbReference type="PROSITE" id="PS00518">
    <property type="entry name" value="ZF_RING_1"/>
    <property type="match status" value="1"/>
</dbReference>
<reference evidence="13" key="1">
    <citation type="journal article" date="2016" name="Nat. Commun.">
        <title>Genome analysis of three Pneumocystis species reveals adaptation mechanisms to life exclusively in mammalian hosts.</title>
        <authorList>
            <person name="Ma L."/>
            <person name="Chen Z."/>
            <person name="Huang D.W."/>
            <person name="Kutty G."/>
            <person name="Ishihara M."/>
            <person name="Wang H."/>
            <person name="Abouelleil A."/>
            <person name="Bishop L."/>
            <person name="Davey E."/>
            <person name="Deng R."/>
            <person name="Deng X."/>
            <person name="Fan L."/>
            <person name="Fantoni G."/>
            <person name="Fitzgerald M."/>
            <person name="Gogineni E."/>
            <person name="Goldberg J.M."/>
            <person name="Handley G."/>
            <person name="Hu X."/>
            <person name="Huber C."/>
            <person name="Jiao X."/>
            <person name="Jones K."/>
            <person name="Levin J.Z."/>
            <person name="Liu Y."/>
            <person name="Macdonald P."/>
            <person name="Melnikov A."/>
            <person name="Raley C."/>
            <person name="Sassi M."/>
            <person name="Sherman B.T."/>
            <person name="Song X."/>
            <person name="Sykes S."/>
            <person name="Tran B."/>
            <person name="Walsh L."/>
            <person name="Xia Y."/>
            <person name="Yang J."/>
            <person name="Young S."/>
            <person name="Zeng Q."/>
            <person name="Zheng X."/>
            <person name="Stephens R."/>
            <person name="Nusbaum C."/>
            <person name="Birren B.W."/>
            <person name="Azadi P."/>
            <person name="Lempicki R.A."/>
            <person name="Cuomo C.A."/>
            <person name="Kovacs J.A."/>
        </authorList>
    </citation>
    <scope>NUCLEOTIDE SEQUENCE [LARGE SCALE GENOMIC DNA]</scope>
    <source>
        <strain evidence="13">RU7</strain>
    </source>
</reference>
<evidence type="ECO:0000256" key="9">
    <source>
        <dbReference type="PROSITE-ProRule" id="PRU00175"/>
    </source>
</evidence>
<organism evidence="12 13">
    <name type="scientific">Pneumocystis jirovecii (strain RU7)</name>
    <name type="common">Human pneumocystis pneumonia agent</name>
    <dbReference type="NCBI Taxonomy" id="1408657"/>
    <lineage>
        <taxon>Eukaryota</taxon>
        <taxon>Fungi</taxon>
        <taxon>Dikarya</taxon>
        <taxon>Ascomycota</taxon>
        <taxon>Taphrinomycotina</taxon>
        <taxon>Pneumocystomycetes</taxon>
        <taxon>Pneumocystaceae</taxon>
        <taxon>Pneumocystis</taxon>
    </lineage>
</organism>
<dbReference type="Pfam" id="PF17121">
    <property type="entry name" value="zf-C3HC4_5"/>
    <property type="match status" value="1"/>
</dbReference>
<dbReference type="GO" id="GO:0061575">
    <property type="term" value="F:cyclin-dependent protein serine/threonine kinase activator activity"/>
    <property type="evidence" value="ECO:0007669"/>
    <property type="project" value="EnsemblFungi"/>
</dbReference>
<dbReference type="VEuPathDB" id="FungiDB:T551_01770"/>
<dbReference type="SMART" id="SM00184">
    <property type="entry name" value="RING"/>
    <property type="match status" value="1"/>
</dbReference>
<dbReference type="CDD" id="cd16573">
    <property type="entry name" value="RING-HC_TFB3-like"/>
    <property type="match status" value="1"/>
</dbReference>
<keyword evidence="10" id="KW-0175">Coiled coil</keyword>
<evidence type="ECO:0000259" key="11">
    <source>
        <dbReference type="PROSITE" id="PS50089"/>
    </source>
</evidence>
<protein>
    <recommendedName>
        <fullName evidence="2">RNA polymerase II transcription factor B subunit 3</fullName>
    </recommendedName>
    <alternativeName>
        <fullName evidence="8">RNA polymerase II transcription factor B 38 kDa subunit</fullName>
    </alternativeName>
    <alternativeName>
        <fullName evidence="7">RNA polymerase II transcription factor B p38 subunit</fullName>
    </alternativeName>
</protein>
<dbReference type="GO" id="GO:0016301">
    <property type="term" value="F:kinase activity"/>
    <property type="evidence" value="ECO:0007669"/>
    <property type="project" value="UniProtKB-KW"/>
</dbReference>
<dbReference type="EMBL" id="LFWA01000007">
    <property type="protein sequence ID" value="KTW30487.1"/>
    <property type="molecule type" value="Genomic_DNA"/>
</dbReference>
<name>A0A0W4ZQ32_PNEJ7</name>
<dbReference type="InterPro" id="IPR004575">
    <property type="entry name" value="MAT1/Tfb3"/>
</dbReference>
<dbReference type="STRING" id="1408657.A0A0W4ZQ32"/>
<dbReference type="FunFam" id="3.30.40.10:FF:000037">
    <property type="entry name" value="Cdk-activating kinase assembly factor MAT1, centre"/>
    <property type="match status" value="1"/>
</dbReference>
<accession>A0A0W4ZQ32</accession>
<feature type="coiled-coil region" evidence="10">
    <location>
        <begin position="111"/>
        <end position="198"/>
    </location>
</feature>
<dbReference type="InterPro" id="IPR015877">
    <property type="entry name" value="MAT1_centre"/>
</dbReference>
<dbReference type="NCBIfam" id="TIGR00570">
    <property type="entry name" value="cdk7"/>
    <property type="match status" value="1"/>
</dbReference>
<dbReference type="GO" id="GO:0001174">
    <property type="term" value="P:transcriptional start site selection at RNA polymerase II promoter"/>
    <property type="evidence" value="ECO:0007669"/>
    <property type="project" value="EnsemblFungi"/>
</dbReference>
<dbReference type="OrthoDB" id="5963at2759"/>
<dbReference type="InterPro" id="IPR001841">
    <property type="entry name" value="Znf_RING"/>
</dbReference>
<gene>
    <name evidence="12" type="ORF">T551_01770</name>
</gene>
<comment type="subcellular location">
    <subcellularLocation>
        <location evidence="1">Nucleus</location>
    </subcellularLocation>
</comment>
<keyword evidence="12" id="KW-0808">Transferase</keyword>
<evidence type="ECO:0000256" key="10">
    <source>
        <dbReference type="SAM" id="Coils"/>
    </source>
</evidence>
<evidence type="ECO:0000313" key="12">
    <source>
        <dbReference type="EMBL" id="KTW30487.1"/>
    </source>
</evidence>
<sequence>MKEKSNGQKIQQKDEKCPICRNDPYLNPNMRFLINPECYHKMCESCVTRIFTLGPSPCPECGKILRKGRFREQTFEDTVVEREVDIRKRVCKTFNKRPDDFETLAQYNDYLEEVENIIFNLVNNIDVEETEAKLLAYEAINKKSIIINAQKAEIEAQIILQNEERLKKEKEISQKMAIKEKEMEHIKKEKHKQELIQELAVSNKHASKIVERSNALSLKRSTIRKQQAIQEAKIAIAALTAFQSSDSSQNQEKDSVFSPMAGQDKENVLYVVKETYNDSFLKPLLENKTIRGGGFNINDVYKRVLFEAFSGLNFENSNKSQENPPS</sequence>
<evidence type="ECO:0000256" key="5">
    <source>
        <dbReference type="ARBA" id="ARBA00022833"/>
    </source>
</evidence>
<dbReference type="GO" id="GO:0006289">
    <property type="term" value="P:nucleotide-excision repair"/>
    <property type="evidence" value="ECO:0007669"/>
    <property type="project" value="EnsemblFungi"/>
</dbReference>
<dbReference type="Pfam" id="PF06391">
    <property type="entry name" value="MAT1"/>
    <property type="match status" value="1"/>
</dbReference>
<evidence type="ECO:0000256" key="8">
    <source>
        <dbReference type="ARBA" id="ARBA00033277"/>
    </source>
</evidence>
<evidence type="ECO:0000313" key="13">
    <source>
        <dbReference type="Proteomes" id="UP000053447"/>
    </source>
</evidence>
<evidence type="ECO:0000256" key="6">
    <source>
        <dbReference type="ARBA" id="ARBA00023242"/>
    </source>
</evidence>
<dbReference type="GO" id="GO:0006357">
    <property type="term" value="P:regulation of transcription by RNA polymerase II"/>
    <property type="evidence" value="ECO:0007669"/>
    <property type="project" value="TreeGrafter"/>
</dbReference>
<dbReference type="RefSeq" id="XP_018229778.1">
    <property type="nucleotide sequence ID" value="XM_018374033.1"/>
</dbReference>
<keyword evidence="6" id="KW-0539">Nucleus</keyword>
<dbReference type="Proteomes" id="UP000053447">
    <property type="component" value="Unassembled WGS sequence"/>
</dbReference>
<keyword evidence="5" id="KW-0862">Zinc</keyword>
<keyword evidence="3" id="KW-0479">Metal-binding</keyword>
<dbReference type="InterPro" id="IPR013083">
    <property type="entry name" value="Znf_RING/FYVE/PHD"/>
</dbReference>
<comment type="caution">
    <text evidence="12">The sequence shown here is derived from an EMBL/GenBank/DDBJ whole genome shotgun (WGS) entry which is preliminary data.</text>
</comment>